<dbReference type="OrthoDB" id="5951873at2759"/>
<feature type="transmembrane region" description="Helical" evidence="6">
    <location>
        <begin position="153"/>
        <end position="179"/>
    </location>
</feature>
<evidence type="ECO:0000256" key="2">
    <source>
        <dbReference type="ARBA" id="ARBA00022475"/>
    </source>
</evidence>
<dbReference type="GO" id="GO:0005886">
    <property type="term" value="C:plasma membrane"/>
    <property type="evidence" value="ECO:0007669"/>
    <property type="project" value="UniProtKB-SubCell"/>
</dbReference>
<organism evidence="8 9">
    <name type="scientific">Actinia tenebrosa</name>
    <name type="common">Australian red waratah sea anemone</name>
    <dbReference type="NCBI Taxonomy" id="6105"/>
    <lineage>
        <taxon>Eukaryota</taxon>
        <taxon>Metazoa</taxon>
        <taxon>Cnidaria</taxon>
        <taxon>Anthozoa</taxon>
        <taxon>Hexacorallia</taxon>
        <taxon>Actiniaria</taxon>
        <taxon>Actiniidae</taxon>
        <taxon>Actinia</taxon>
    </lineage>
</organism>
<feature type="transmembrane region" description="Helical" evidence="6">
    <location>
        <begin position="55"/>
        <end position="77"/>
    </location>
</feature>
<feature type="transmembrane region" description="Helical" evidence="6">
    <location>
        <begin position="125"/>
        <end position="147"/>
    </location>
</feature>
<dbReference type="PANTHER" id="PTHR22750">
    <property type="entry name" value="G-PROTEIN COUPLED RECEPTOR"/>
    <property type="match status" value="1"/>
</dbReference>
<evidence type="ECO:0000256" key="4">
    <source>
        <dbReference type="ARBA" id="ARBA00022989"/>
    </source>
</evidence>
<evidence type="ECO:0000259" key="7">
    <source>
        <dbReference type="PROSITE" id="PS50262"/>
    </source>
</evidence>
<feature type="transmembrane region" description="Helical" evidence="6">
    <location>
        <begin position="32"/>
        <end position="49"/>
    </location>
</feature>
<evidence type="ECO:0000313" key="9">
    <source>
        <dbReference type="RefSeq" id="XP_031560704.1"/>
    </source>
</evidence>
<dbReference type="InParanoid" id="A0A6P8HWC8"/>
<accession>A0A6P8HWC8</accession>
<dbReference type="CDD" id="cd00637">
    <property type="entry name" value="7tm_classA_rhodopsin-like"/>
    <property type="match status" value="1"/>
</dbReference>
<protein>
    <submittedName>
        <fullName evidence="9">Octopamine receptor beta-2R-like</fullName>
    </submittedName>
</protein>
<gene>
    <name evidence="9" type="primary">LOC116296772</name>
</gene>
<dbReference type="KEGG" id="aten:116296772"/>
<reference evidence="9" key="1">
    <citation type="submission" date="2025-08" db="UniProtKB">
        <authorList>
            <consortium name="RefSeq"/>
        </authorList>
    </citation>
    <scope>IDENTIFICATION</scope>
    <source>
        <tissue evidence="9">Tentacle</tissue>
    </source>
</reference>
<comment type="subcellular location">
    <subcellularLocation>
        <location evidence="1">Cell membrane</location>
        <topology evidence="1">Multi-pass membrane protein</topology>
    </subcellularLocation>
</comment>
<dbReference type="InterPro" id="IPR017452">
    <property type="entry name" value="GPCR_Rhodpsn_7TM"/>
</dbReference>
<sequence length="203" mass="23473">MSLLIFTAISVDQLLMIHLHLRYNTLVTNKRTTFFLAALLLFSGVFTALNFFNQVVYVILIMMINCTCFITTFISYAKIYRTVIRHQHEIHDQAMAVATSGNSSSNNNNTVLELARFKKRAFNTLCIYIIFLSSYIPYLCTVVLLRLQRERAVLIFGVKNFAVTIIFFNSLVNPLMICWKMRDIRNAMKRLVNCFVCKKTGLK</sequence>
<dbReference type="FunCoup" id="A0A6P8HWC8">
    <property type="interactions" value="336"/>
</dbReference>
<dbReference type="Gene3D" id="1.20.1070.10">
    <property type="entry name" value="Rhodopsin 7-helix transmembrane proteins"/>
    <property type="match status" value="1"/>
</dbReference>
<keyword evidence="5 6" id="KW-0472">Membrane</keyword>
<dbReference type="AlphaFoldDB" id="A0A6P8HWC8"/>
<keyword evidence="3 6" id="KW-0812">Transmembrane</keyword>
<dbReference type="Proteomes" id="UP000515163">
    <property type="component" value="Unplaced"/>
</dbReference>
<keyword evidence="2" id="KW-1003">Cell membrane</keyword>
<dbReference type="PROSITE" id="PS50262">
    <property type="entry name" value="G_PROTEIN_RECEP_F1_2"/>
    <property type="match status" value="1"/>
</dbReference>
<dbReference type="SUPFAM" id="SSF81321">
    <property type="entry name" value="Family A G protein-coupled receptor-like"/>
    <property type="match status" value="1"/>
</dbReference>
<keyword evidence="4 6" id="KW-1133">Transmembrane helix</keyword>
<evidence type="ECO:0000256" key="3">
    <source>
        <dbReference type="ARBA" id="ARBA00022692"/>
    </source>
</evidence>
<dbReference type="GeneID" id="116296772"/>
<evidence type="ECO:0000256" key="5">
    <source>
        <dbReference type="ARBA" id="ARBA00023136"/>
    </source>
</evidence>
<name>A0A6P8HWC8_ACTTE</name>
<keyword evidence="8" id="KW-1185">Reference proteome</keyword>
<evidence type="ECO:0000313" key="8">
    <source>
        <dbReference type="Proteomes" id="UP000515163"/>
    </source>
</evidence>
<dbReference type="RefSeq" id="XP_031560704.1">
    <property type="nucleotide sequence ID" value="XM_031704844.1"/>
</dbReference>
<proteinExistence type="predicted"/>
<evidence type="ECO:0000256" key="1">
    <source>
        <dbReference type="ARBA" id="ARBA00004651"/>
    </source>
</evidence>
<evidence type="ECO:0000256" key="6">
    <source>
        <dbReference type="SAM" id="Phobius"/>
    </source>
</evidence>
<feature type="domain" description="G-protein coupled receptors family 1 profile" evidence="7">
    <location>
        <begin position="1"/>
        <end position="177"/>
    </location>
</feature>